<dbReference type="CDD" id="cd06261">
    <property type="entry name" value="TM_PBP2"/>
    <property type="match status" value="1"/>
</dbReference>
<dbReference type="SUPFAM" id="SSF161098">
    <property type="entry name" value="MetI-like"/>
    <property type="match status" value="1"/>
</dbReference>
<keyword evidence="8 9" id="KW-0472">Membrane</keyword>
<gene>
    <name evidence="11" type="ORF">H744_2c2541</name>
</gene>
<evidence type="ECO:0000256" key="7">
    <source>
        <dbReference type="ARBA" id="ARBA00022989"/>
    </source>
</evidence>
<dbReference type="InterPro" id="IPR043429">
    <property type="entry name" value="ArtM/GltK/GlnP/TcyL/YhdX-like"/>
</dbReference>
<organism evidence="11 12">
    <name type="scientific">Photobacterium gaetbulicola Gung47</name>
    <dbReference type="NCBI Taxonomy" id="658445"/>
    <lineage>
        <taxon>Bacteria</taxon>
        <taxon>Pseudomonadati</taxon>
        <taxon>Pseudomonadota</taxon>
        <taxon>Gammaproteobacteria</taxon>
        <taxon>Vibrionales</taxon>
        <taxon>Vibrionaceae</taxon>
        <taxon>Photobacterium</taxon>
    </lineage>
</organism>
<evidence type="ECO:0000256" key="6">
    <source>
        <dbReference type="ARBA" id="ARBA00022970"/>
    </source>
</evidence>
<dbReference type="GO" id="GO:0043190">
    <property type="term" value="C:ATP-binding cassette (ABC) transporter complex"/>
    <property type="evidence" value="ECO:0007669"/>
    <property type="project" value="InterPro"/>
</dbReference>
<keyword evidence="7 9" id="KW-1133">Transmembrane helix</keyword>
<accession>A0A0C5WS62</accession>
<dbReference type="InterPro" id="IPR000515">
    <property type="entry name" value="MetI-like"/>
</dbReference>
<dbReference type="NCBIfam" id="TIGR01726">
    <property type="entry name" value="HEQRo_perm_3TM"/>
    <property type="match status" value="1"/>
</dbReference>
<proteinExistence type="inferred from homology"/>
<keyword evidence="4" id="KW-1003">Cell membrane</keyword>
<feature type="transmembrane region" description="Helical" evidence="9">
    <location>
        <begin position="72"/>
        <end position="94"/>
    </location>
</feature>
<comment type="similarity">
    <text evidence="2">Belongs to the binding-protein-dependent transport system permease family. HisMQ subfamily.</text>
</comment>
<evidence type="ECO:0000259" key="10">
    <source>
        <dbReference type="PROSITE" id="PS50928"/>
    </source>
</evidence>
<dbReference type="PANTHER" id="PTHR30614:SF0">
    <property type="entry name" value="L-CYSTINE TRANSPORT SYSTEM PERMEASE PROTEIN TCYL"/>
    <property type="match status" value="1"/>
</dbReference>
<evidence type="ECO:0000256" key="8">
    <source>
        <dbReference type="ARBA" id="ARBA00023136"/>
    </source>
</evidence>
<sequence length="233" mass="25814">MDINSLSYYWDIIADLYFGLGATTGGLMINLGLALVAIPTCFVFGLLVALLSGSRLMPLRVFSKIYIECAKSTPLILMIFWFYSLLPAFFGIDVGLIKSGFYAIVFIETAYMSEVFRSGLNSIEHRTIEIAKVNGLNRFSIIVYIIAPQVVIRMLPALIGVCISLFKDTSAIYIIGVVELTQTGSIIANRDPDSLIFIYIVTGLGYYVVCSLFSFVERIVSNRCVYQSVNGLQ</sequence>
<evidence type="ECO:0000313" key="12">
    <source>
        <dbReference type="Proteomes" id="UP000032303"/>
    </source>
</evidence>
<dbReference type="PATRIC" id="fig|658445.3.peg.4560"/>
<keyword evidence="3 9" id="KW-0813">Transport</keyword>
<dbReference type="KEGG" id="pgb:H744_2c2541"/>
<dbReference type="InterPro" id="IPR035906">
    <property type="entry name" value="MetI-like_sf"/>
</dbReference>
<feature type="transmembrane region" description="Helical" evidence="9">
    <location>
        <begin position="141"/>
        <end position="166"/>
    </location>
</feature>
<reference evidence="11 12" key="1">
    <citation type="submission" date="2013-05" db="EMBL/GenBank/DDBJ databases">
        <title>Complete genome sequence of the lipase-producing bacterium Photobacterium gaetbulicola Gung47.</title>
        <authorList>
            <person name="Kim Y.-O."/>
        </authorList>
    </citation>
    <scope>NUCLEOTIDE SEQUENCE [LARGE SCALE GENOMIC DNA]</scope>
    <source>
        <strain evidence="11 12">Gung47</strain>
    </source>
</reference>
<feature type="transmembrane region" description="Helical" evidence="9">
    <location>
        <begin position="172"/>
        <end position="189"/>
    </location>
</feature>
<comment type="subcellular location">
    <subcellularLocation>
        <location evidence="1">Cell inner membrane</location>
        <topology evidence="1">Multi-pass membrane protein</topology>
    </subcellularLocation>
    <subcellularLocation>
        <location evidence="9">Cell membrane</location>
        <topology evidence="9">Multi-pass membrane protein</topology>
    </subcellularLocation>
</comment>
<keyword evidence="5 9" id="KW-0812">Transmembrane</keyword>
<dbReference type="PANTHER" id="PTHR30614">
    <property type="entry name" value="MEMBRANE COMPONENT OF AMINO ACID ABC TRANSPORTER"/>
    <property type="match status" value="1"/>
</dbReference>
<keyword evidence="12" id="KW-1185">Reference proteome</keyword>
<dbReference type="OrthoDB" id="9809799at2"/>
<evidence type="ECO:0000256" key="5">
    <source>
        <dbReference type="ARBA" id="ARBA00022692"/>
    </source>
</evidence>
<keyword evidence="6" id="KW-0029">Amino-acid transport</keyword>
<feature type="transmembrane region" description="Helical" evidence="9">
    <location>
        <begin position="27"/>
        <end position="51"/>
    </location>
</feature>
<dbReference type="GO" id="GO:0006865">
    <property type="term" value="P:amino acid transport"/>
    <property type="evidence" value="ECO:0007669"/>
    <property type="project" value="UniProtKB-KW"/>
</dbReference>
<dbReference type="HOGENOM" id="CLU_019602_1_0_6"/>
<dbReference type="InterPro" id="IPR010065">
    <property type="entry name" value="AA_ABC_transptr_permease_3TM"/>
</dbReference>
<dbReference type="Gene3D" id="1.10.3720.10">
    <property type="entry name" value="MetI-like"/>
    <property type="match status" value="1"/>
</dbReference>
<evidence type="ECO:0000256" key="1">
    <source>
        <dbReference type="ARBA" id="ARBA00004429"/>
    </source>
</evidence>
<evidence type="ECO:0000256" key="2">
    <source>
        <dbReference type="ARBA" id="ARBA00010072"/>
    </source>
</evidence>
<evidence type="ECO:0000256" key="4">
    <source>
        <dbReference type="ARBA" id="ARBA00022475"/>
    </source>
</evidence>
<dbReference type="Pfam" id="PF00528">
    <property type="entry name" value="BPD_transp_1"/>
    <property type="match status" value="1"/>
</dbReference>
<name>A0A0C5WS62_9GAMM</name>
<feature type="domain" description="ABC transmembrane type-1" evidence="10">
    <location>
        <begin position="27"/>
        <end position="217"/>
    </location>
</feature>
<dbReference type="Proteomes" id="UP000032303">
    <property type="component" value="Chromosome 2"/>
</dbReference>
<dbReference type="EMBL" id="CP005974">
    <property type="protein sequence ID" value="AJR09197.1"/>
    <property type="molecule type" value="Genomic_DNA"/>
</dbReference>
<evidence type="ECO:0000313" key="11">
    <source>
        <dbReference type="EMBL" id="AJR09197.1"/>
    </source>
</evidence>
<feature type="transmembrane region" description="Helical" evidence="9">
    <location>
        <begin position="196"/>
        <end position="216"/>
    </location>
</feature>
<evidence type="ECO:0000256" key="3">
    <source>
        <dbReference type="ARBA" id="ARBA00022448"/>
    </source>
</evidence>
<dbReference type="GO" id="GO:0022857">
    <property type="term" value="F:transmembrane transporter activity"/>
    <property type="evidence" value="ECO:0007669"/>
    <property type="project" value="InterPro"/>
</dbReference>
<evidence type="ECO:0000256" key="9">
    <source>
        <dbReference type="RuleBase" id="RU363032"/>
    </source>
</evidence>
<dbReference type="AlphaFoldDB" id="A0A0C5WS62"/>
<dbReference type="PROSITE" id="PS50928">
    <property type="entry name" value="ABC_TM1"/>
    <property type="match status" value="1"/>
</dbReference>
<protein>
    <submittedName>
        <fullName evidence="11">Putative polar amino acid ABC transporter, inner membrane subunit</fullName>
    </submittedName>
</protein>
<dbReference type="STRING" id="658445.H744_2c2541"/>